<dbReference type="OrthoDB" id="9780932at2"/>
<dbReference type="PANTHER" id="PTHR43433:SF5">
    <property type="entry name" value="AB HYDROLASE-1 DOMAIN-CONTAINING PROTEIN"/>
    <property type="match status" value="1"/>
</dbReference>
<evidence type="ECO:0000256" key="1">
    <source>
        <dbReference type="SAM" id="SignalP"/>
    </source>
</evidence>
<feature type="chain" id="PRO_5024436439" evidence="1">
    <location>
        <begin position="23"/>
        <end position="292"/>
    </location>
</feature>
<protein>
    <submittedName>
        <fullName evidence="3">Alpha/beta hydrolase</fullName>
    </submittedName>
</protein>
<evidence type="ECO:0000313" key="3">
    <source>
        <dbReference type="EMBL" id="TMM51518.1"/>
    </source>
</evidence>
<dbReference type="RefSeq" id="WP_138660165.1">
    <property type="nucleotide sequence ID" value="NZ_VATY01000008.1"/>
</dbReference>
<feature type="domain" description="AB hydrolase-1" evidence="2">
    <location>
        <begin position="61"/>
        <end position="161"/>
    </location>
</feature>
<keyword evidence="1" id="KW-0732">Signal</keyword>
<name>A0A5S3PCN8_9FLAO</name>
<dbReference type="Gene3D" id="3.40.50.1820">
    <property type="entry name" value="alpha/beta hydrolase"/>
    <property type="match status" value="1"/>
</dbReference>
<dbReference type="GO" id="GO:0016787">
    <property type="term" value="F:hydrolase activity"/>
    <property type="evidence" value="ECO:0007669"/>
    <property type="project" value="UniProtKB-KW"/>
</dbReference>
<dbReference type="Proteomes" id="UP000310314">
    <property type="component" value="Unassembled WGS sequence"/>
</dbReference>
<proteinExistence type="predicted"/>
<sequence length="292" mass="32874">MNNKVNLLILLFSTIICGLATAQEEMKSDYDIPYGNNEEIGKYVTINGAEIYYEEYGKGEPLLIIHGNGSSIGRMKYQIEYFNSKYRVIVADSRGHGKSELKTDSLTYVQITKDWEGLAKHLKLDSLNIFGSSDGGIVALKMAISRKTKIKKIVALGANLRPDSTAVNVFAVNAVDGMKKIVNTKILEKDTTQNWNLRKQRLGLLGDQPNIPRNDLSKITAQVLIMAGDEDIIRNSHTVEIYENIPKAQLCIMPGQTHWARSESPEYVNGIINKFFKEPFKRPDSDFTKRKK</sequence>
<dbReference type="Pfam" id="PF00561">
    <property type="entry name" value="Abhydrolase_1"/>
    <property type="match status" value="1"/>
</dbReference>
<dbReference type="InterPro" id="IPR029058">
    <property type="entry name" value="AB_hydrolase_fold"/>
</dbReference>
<dbReference type="AlphaFoldDB" id="A0A5S3PCN8"/>
<organism evidence="3 4">
    <name type="scientific">Maribacter algarum</name>
    <name type="common">ex Zhang et al. 2020</name>
    <dbReference type="NCBI Taxonomy" id="2578118"/>
    <lineage>
        <taxon>Bacteria</taxon>
        <taxon>Pseudomonadati</taxon>
        <taxon>Bacteroidota</taxon>
        <taxon>Flavobacteriia</taxon>
        <taxon>Flavobacteriales</taxon>
        <taxon>Flavobacteriaceae</taxon>
        <taxon>Maribacter</taxon>
    </lineage>
</organism>
<evidence type="ECO:0000313" key="4">
    <source>
        <dbReference type="Proteomes" id="UP000310314"/>
    </source>
</evidence>
<dbReference type="EMBL" id="VATY01000008">
    <property type="protein sequence ID" value="TMM51518.1"/>
    <property type="molecule type" value="Genomic_DNA"/>
</dbReference>
<keyword evidence="4" id="KW-1185">Reference proteome</keyword>
<comment type="caution">
    <text evidence="3">The sequence shown here is derived from an EMBL/GenBank/DDBJ whole genome shotgun (WGS) entry which is preliminary data.</text>
</comment>
<feature type="signal peptide" evidence="1">
    <location>
        <begin position="1"/>
        <end position="22"/>
    </location>
</feature>
<reference evidence="3 4" key="1">
    <citation type="submission" date="2019-05" db="EMBL/GenBank/DDBJ databases">
        <authorList>
            <person name="Zhang J.-Y."/>
            <person name="Feg X."/>
            <person name="Du Z.-J."/>
        </authorList>
    </citation>
    <scope>NUCLEOTIDE SEQUENCE [LARGE SCALE GENOMIC DNA]</scope>
    <source>
        <strain evidence="3 4">RZ26</strain>
    </source>
</reference>
<dbReference type="PANTHER" id="PTHR43433">
    <property type="entry name" value="HYDROLASE, ALPHA/BETA FOLD FAMILY PROTEIN"/>
    <property type="match status" value="1"/>
</dbReference>
<evidence type="ECO:0000259" key="2">
    <source>
        <dbReference type="Pfam" id="PF00561"/>
    </source>
</evidence>
<accession>A0A5S3PCN8</accession>
<dbReference type="InterPro" id="IPR050471">
    <property type="entry name" value="AB_hydrolase"/>
</dbReference>
<dbReference type="InterPro" id="IPR000073">
    <property type="entry name" value="AB_hydrolase_1"/>
</dbReference>
<dbReference type="PRINTS" id="PR00111">
    <property type="entry name" value="ABHYDROLASE"/>
</dbReference>
<dbReference type="SUPFAM" id="SSF53474">
    <property type="entry name" value="alpha/beta-Hydrolases"/>
    <property type="match status" value="1"/>
</dbReference>
<keyword evidence="3" id="KW-0378">Hydrolase</keyword>
<gene>
    <name evidence="3" type="ORF">FEE95_21765</name>
</gene>